<evidence type="ECO:0000259" key="2">
    <source>
        <dbReference type="Pfam" id="PF14340"/>
    </source>
</evidence>
<comment type="caution">
    <text evidence="3">The sequence shown here is derived from an EMBL/GenBank/DDBJ whole genome shotgun (WGS) entry which is preliminary data.</text>
</comment>
<keyword evidence="4" id="KW-1185">Reference proteome</keyword>
<dbReference type="EMBL" id="JAWJYN010000001">
    <property type="protein sequence ID" value="MDZ8160588.1"/>
    <property type="molecule type" value="Genomic_DNA"/>
</dbReference>
<accession>A0ABU5N3I9</accession>
<reference evidence="3 4" key="1">
    <citation type="submission" date="2023-10" db="EMBL/GenBank/DDBJ databases">
        <title>Microbacterium xanthum sp. nov., isolated from seaweed.</title>
        <authorList>
            <person name="Lee S.D."/>
        </authorList>
    </citation>
    <scope>NUCLEOTIDE SEQUENCE [LARGE SCALE GENOMIC DNA]</scope>
    <source>
        <strain evidence="3 4">KCTC 19124</strain>
    </source>
</reference>
<sequence length="188" mass="20430">MDTALPQAEKPTIGEWVEGIDRPVVNERAVRASAGILFLAGFAAWMWGVATGDLDPMRLFGIVFAVEMMTRLFLGTRYTPTLVIGTLITRAQRPEWVDARPKVLAWGLGFGMAMLGCLSLGWLGLPAVIAQAVCGMCLALLFLEAAFGICVGCALARRFSRRKPERCAGETCTYVPPARGEQHSVVRD</sequence>
<dbReference type="RefSeq" id="WP_194423291.1">
    <property type="nucleotide sequence ID" value="NZ_BAAAPT010000001.1"/>
</dbReference>
<feature type="transmembrane region" description="Helical" evidence="1">
    <location>
        <begin position="32"/>
        <end position="50"/>
    </location>
</feature>
<feature type="transmembrane region" description="Helical" evidence="1">
    <location>
        <begin position="129"/>
        <end position="156"/>
    </location>
</feature>
<gene>
    <name evidence="3" type="ORF">R2Q92_01985</name>
</gene>
<evidence type="ECO:0000313" key="3">
    <source>
        <dbReference type="EMBL" id="MDZ8160588.1"/>
    </source>
</evidence>
<dbReference type="Proteomes" id="UP001291912">
    <property type="component" value="Unassembled WGS sequence"/>
</dbReference>
<keyword evidence="1" id="KW-0472">Membrane</keyword>
<dbReference type="InterPro" id="IPR025508">
    <property type="entry name" value="DUF4395"/>
</dbReference>
<feature type="domain" description="DUF4395" evidence="2">
    <location>
        <begin position="25"/>
        <end position="156"/>
    </location>
</feature>
<feature type="transmembrane region" description="Helical" evidence="1">
    <location>
        <begin position="103"/>
        <end position="123"/>
    </location>
</feature>
<name>A0ABU5N3I9_9MICO</name>
<protein>
    <submittedName>
        <fullName evidence="3">DUF4395 domain-containing protein</fullName>
    </submittedName>
</protein>
<keyword evidence="1" id="KW-0812">Transmembrane</keyword>
<evidence type="ECO:0000256" key="1">
    <source>
        <dbReference type="SAM" id="Phobius"/>
    </source>
</evidence>
<evidence type="ECO:0000313" key="4">
    <source>
        <dbReference type="Proteomes" id="UP001291912"/>
    </source>
</evidence>
<proteinExistence type="predicted"/>
<keyword evidence="1" id="KW-1133">Transmembrane helix</keyword>
<organism evidence="3 4">
    <name type="scientific">Microbacterium aquimaris</name>
    <dbReference type="NCBI Taxonomy" id="459816"/>
    <lineage>
        <taxon>Bacteria</taxon>
        <taxon>Bacillati</taxon>
        <taxon>Actinomycetota</taxon>
        <taxon>Actinomycetes</taxon>
        <taxon>Micrococcales</taxon>
        <taxon>Microbacteriaceae</taxon>
        <taxon>Microbacterium</taxon>
    </lineage>
</organism>
<dbReference type="Pfam" id="PF14340">
    <property type="entry name" value="DUF4395"/>
    <property type="match status" value="1"/>
</dbReference>